<keyword evidence="11" id="KW-0675">Receptor</keyword>
<evidence type="ECO:0000256" key="3">
    <source>
        <dbReference type="ARBA" id="ARBA00022741"/>
    </source>
</evidence>
<dbReference type="SMART" id="SM00044">
    <property type="entry name" value="CYCc"/>
    <property type="match status" value="1"/>
</dbReference>
<keyword evidence="3" id="KW-0547">Nucleotide-binding</keyword>
<dbReference type="PROSITE" id="PS51845">
    <property type="entry name" value="PDEASE_I_2"/>
    <property type="match status" value="1"/>
</dbReference>
<dbReference type="SMART" id="SM00471">
    <property type="entry name" value="HDc"/>
    <property type="match status" value="1"/>
</dbReference>
<dbReference type="PANTHER" id="PTHR11920:SF335">
    <property type="entry name" value="GUANYLATE CYCLASE"/>
    <property type="match status" value="1"/>
</dbReference>
<feature type="transmembrane region" description="Helical" evidence="8">
    <location>
        <begin position="440"/>
        <end position="462"/>
    </location>
</feature>
<evidence type="ECO:0000256" key="7">
    <source>
        <dbReference type="SAM" id="MobiDB-lite"/>
    </source>
</evidence>
<evidence type="ECO:0000313" key="12">
    <source>
        <dbReference type="Proteomes" id="UP001153069"/>
    </source>
</evidence>
<dbReference type="InterPro" id="IPR050401">
    <property type="entry name" value="Cyclic_nucleotide_synthase"/>
</dbReference>
<dbReference type="GO" id="GO:0005886">
    <property type="term" value="C:plasma membrane"/>
    <property type="evidence" value="ECO:0007669"/>
    <property type="project" value="TreeGrafter"/>
</dbReference>
<dbReference type="PROSITE" id="PS50125">
    <property type="entry name" value="GUANYLATE_CYCLASE_2"/>
    <property type="match status" value="1"/>
</dbReference>
<dbReference type="PANTHER" id="PTHR11920">
    <property type="entry name" value="GUANYLYL CYCLASE"/>
    <property type="match status" value="1"/>
</dbReference>
<keyword evidence="4 8" id="KW-1133">Transmembrane helix</keyword>
<keyword evidence="12" id="KW-1185">Reference proteome</keyword>
<dbReference type="GO" id="GO:0004114">
    <property type="term" value="F:3',5'-cyclic-nucleotide phosphodiesterase activity"/>
    <property type="evidence" value="ECO:0007669"/>
    <property type="project" value="InterPro"/>
</dbReference>
<dbReference type="InterPro" id="IPR001054">
    <property type="entry name" value="A/G_cyclase"/>
</dbReference>
<gene>
    <name evidence="11" type="ORF">SEMRO_1373_G267270.1</name>
</gene>
<dbReference type="InterPro" id="IPR003607">
    <property type="entry name" value="HD/PDEase_dom"/>
</dbReference>
<dbReference type="CDD" id="cd07302">
    <property type="entry name" value="CHD"/>
    <property type="match status" value="1"/>
</dbReference>
<dbReference type="GO" id="GO:0004016">
    <property type="term" value="F:adenylate cyclase activity"/>
    <property type="evidence" value="ECO:0007669"/>
    <property type="project" value="TreeGrafter"/>
</dbReference>
<feature type="region of interest" description="Disordered" evidence="7">
    <location>
        <begin position="778"/>
        <end position="797"/>
    </location>
</feature>
<dbReference type="AlphaFoldDB" id="A0A9N8EN77"/>
<dbReference type="GO" id="GO:0007168">
    <property type="term" value="P:receptor guanylyl cyclase signaling pathway"/>
    <property type="evidence" value="ECO:0007669"/>
    <property type="project" value="TreeGrafter"/>
</dbReference>
<evidence type="ECO:0000256" key="4">
    <source>
        <dbReference type="ARBA" id="ARBA00022989"/>
    </source>
</evidence>
<dbReference type="InterPro" id="IPR002073">
    <property type="entry name" value="PDEase_catalytic_dom"/>
</dbReference>
<organism evidence="11 12">
    <name type="scientific">Seminavis robusta</name>
    <dbReference type="NCBI Taxonomy" id="568900"/>
    <lineage>
        <taxon>Eukaryota</taxon>
        <taxon>Sar</taxon>
        <taxon>Stramenopiles</taxon>
        <taxon>Ochrophyta</taxon>
        <taxon>Bacillariophyta</taxon>
        <taxon>Bacillariophyceae</taxon>
        <taxon>Bacillariophycidae</taxon>
        <taxon>Naviculales</taxon>
        <taxon>Naviculaceae</taxon>
        <taxon>Seminavis</taxon>
    </lineage>
</organism>
<evidence type="ECO:0000256" key="2">
    <source>
        <dbReference type="ARBA" id="ARBA00022692"/>
    </source>
</evidence>
<evidence type="ECO:0000256" key="1">
    <source>
        <dbReference type="ARBA" id="ARBA00004370"/>
    </source>
</evidence>
<dbReference type="CDD" id="cd00077">
    <property type="entry name" value="HDc"/>
    <property type="match status" value="1"/>
</dbReference>
<dbReference type="OrthoDB" id="6147412at2759"/>
<comment type="subcellular location">
    <subcellularLocation>
        <location evidence="1">Membrane</location>
    </subcellularLocation>
</comment>
<sequence>MTKKDLDDDDSVLSFSDEPGETTAKSMTSATGTGSETLSDSDVLKSSLTDGKHAMCFRFLLLGVLVVVAVVVTTFLYFYLSNSEQADFEDHFESESDKVFSAIGRTLDQRMGNADAYMYRAVSYSMAVGKQWPYAVQADHCVQSSKLLMQIKSFVIQYFPYIATKEDRLKWENFVPENRWWVEECLDVQEQDPNFHGPILREYDLVDIIFNSTGLMPEDAPGPFMPNWLVHPVIPYWTPYNWNAVVYEEYRVPLLAAMDSLSVVYTPLINYAPPDDPARIASAATTNGWAKDFIDNEDDPSEPLSAMYYPVHDAVKNVVVNSTKGVNALGVLAFNFYWRHVMEEILAEGSPGVTAVFKNECGNQSFSYLIKGSEPSFLGHIDAHDGEYESMCQSRPLFDLSNLDGRYSGRPINAEFCPFEVTLCPTQEMEGVFVTNNPTIYAVAAAFVFLFLITTIVFLLYAMEITRRQKITLAKALQARNIVNDVFPAIIRNRMLEQEQEANIGGYTSNKQRVKSFLNSGTGTEAGALGKPIADLYTSTTIMFADVAGFTPWSSTRDPGQVFTFLQTIYQGFDAIAHRRKVFKVETVGDCYVAVCGLPDANKRHAVVMAHFAQECLFKFNELTRKLEIQLGPDTGDMMLRIGLNSGPCTAGVLRGDRARFQLFGNTVNLASRMESHGLPNKIHLSKATADLLVKEGKGTWITPNQATVHVKGKGVQETFWLVPTSKYVVSTASVRSQDTSEGKASRKTTRLIEWNVQVLSNLLKPVVARRNAVQAAQKNNRLSSKKGDLRLEGAKSGRRPLDEVQDVLKLPTFDDKAASLELDPQTIALEPIVIEQLRRLVTEISKLYHDNPFHNFEHASHVASSVSKLLKRIVAPDIEVSNDEGAALGLHDYSYGITGDPLTQFAVVLSALIHDVDHRGVSNMQLGKEQPDLADHYNNKSLAEQNSVDIAWELLMRNEYRELRACIYGDSEEDMRRFRKIVVAVVLATDIFDKELNDLRKGRWTKAFSKDPLEDDSSRKDFKATIVIEHLIQASDVSHTMQHWHVYRKWNERLFLEMYHAYKEGRMGKDPATFWAAGEIGFFDNYIIPLAAKLKECNVFGVSSDEYLNYALENREEWARKGEGIVEDLKKKYTAIENEGSSSSQMLSALVESADDLDDISV</sequence>
<feature type="domain" description="Guanylate cyclase" evidence="9">
    <location>
        <begin position="541"/>
        <end position="675"/>
    </location>
</feature>
<feature type="region of interest" description="Disordered" evidence="7">
    <location>
        <begin position="1"/>
        <end position="41"/>
    </location>
</feature>
<dbReference type="Gene3D" id="1.10.1300.10">
    <property type="entry name" value="3'5'-cyclic nucleotide phosphodiesterase, catalytic domain"/>
    <property type="match status" value="1"/>
</dbReference>
<feature type="domain" description="PDEase" evidence="10">
    <location>
        <begin position="770"/>
        <end position="992"/>
    </location>
</feature>
<evidence type="ECO:0000256" key="5">
    <source>
        <dbReference type="ARBA" id="ARBA00023136"/>
    </source>
</evidence>
<feature type="compositionally biased region" description="Basic and acidic residues" evidence="7">
    <location>
        <begin position="786"/>
        <end position="797"/>
    </location>
</feature>
<comment type="caution">
    <text evidence="11">The sequence shown here is derived from an EMBL/GenBank/DDBJ whole genome shotgun (WGS) entry which is preliminary data.</text>
</comment>
<accession>A0A9N8EN77</accession>
<dbReference type="Gene3D" id="3.30.70.1230">
    <property type="entry name" value="Nucleotide cyclase"/>
    <property type="match status" value="1"/>
</dbReference>
<evidence type="ECO:0000256" key="8">
    <source>
        <dbReference type="SAM" id="Phobius"/>
    </source>
</evidence>
<dbReference type="SUPFAM" id="SSF55073">
    <property type="entry name" value="Nucleotide cyclase"/>
    <property type="match status" value="1"/>
</dbReference>
<dbReference type="GO" id="GO:0035556">
    <property type="term" value="P:intracellular signal transduction"/>
    <property type="evidence" value="ECO:0007669"/>
    <property type="project" value="InterPro"/>
</dbReference>
<keyword evidence="2 8" id="KW-0812">Transmembrane</keyword>
<name>A0A9N8EN77_9STRA</name>
<evidence type="ECO:0000259" key="10">
    <source>
        <dbReference type="PROSITE" id="PS51845"/>
    </source>
</evidence>
<dbReference type="InterPro" id="IPR036971">
    <property type="entry name" value="PDEase_catalytic_dom_sf"/>
</dbReference>
<dbReference type="InterPro" id="IPR029787">
    <property type="entry name" value="Nucleotide_cyclase"/>
</dbReference>
<dbReference type="GO" id="GO:0004383">
    <property type="term" value="F:guanylate cyclase activity"/>
    <property type="evidence" value="ECO:0007669"/>
    <property type="project" value="TreeGrafter"/>
</dbReference>
<dbReference type="GO" id="GO:0000166">
    <property type="term" value="F:nucleotide binding"/>
    <property type="evidence" value="ECO:0007669"/>
    <property type="project" value="UniProtKB-KW"/>
</dbReference>
<dbReference type="GO" id="GO:0001653">
    <property type="term" value="F:peptide receptor activity"/>
    <property type="evidence" value="ECO:0007669"/>
    <property type="project" value="TreeGrafter"/>
</dbReference>
<reference evidence="11" key="1">
    <citation type="submission" date="2020-06" db="EMBL/GenBank/DDBJ databases">
        <authorList>
            <consortium name="Plant Systems Biology data submission"/>
        </authorList>
    </citation>
    <scope>NUCLEOTIDE SEQUENCE</scope>
    <source>
        <strain evidence="11">D6</strain>
    </source>
</reference>
<keyword evidence="6" id="KW-0456">Lyase</keyword>
<evidence type="ECO:0000259" key="9">
    <source>
        <dbReference type="PROSITE" id="PS50125"/>
    </source>
</evidence>
<protein>
    <submittedName>
        <fullName evidence="11">Receptor-type guanylate cyclase gcy</fullName>
    </submittedName>
</protein>
<proteinExistence type="predicted"/>
<dbReference type="SUPFAM" id="SSF109604">
    <property type="entry name" value="HD-domain/PDEase-like"/>
    <property type="match status" value="1"/>
</dbReference>
<evidence type="ECO:0000256" key="6">
    <source>
        <dbReference type="ARBA" id="ARBA00023239"/>
    </source>
</evidence>
<evidence type="ECO:0000313" key="11">
    <source>
        <dbReference type="EMBL" id="CAB9523074.1"/>
    </source>
</evidence>
<feature type="transmembrane region" description="Helical" evidence="8">
    <location>
        <begin position="59"/>
        <end position="80"/>
    </location>
</feature>
<dbReference type="Pfam" id="PF00211">
    <property type="entry name" value="Guanylate_cyc"/>
    <property type="match status" value="1"/>
</dbReference>
<keyword evidence="5 8" id="KW-0472">Membrane</keyword>
<dbReference type="EMBL" id="CAICTM010001371">
    <property type="protein sequence ID" value="CAB9523074.1"/>
    <property type="molecule type" value="Genomic_DNA"/>
</dbReference>
<dbReference type="Pfam" id="PF00233">
    <property type="entry name" value="PDEase_I"/>
    <property type="match status" value="1"/>
</dbReference>
<feature type="compositionally biased region" description="Polar residues" evidence="7">
    <location>
        <begin position="23"/>
        <end position="41"/>
    </location>
</feature>
<dbReference type="Proteomes" id="UP001153069">
    <property type="component" value="Unassembled WGS sequence"/>
</dbReference>